<proteinExistence type="predicted"/>
<accession>A0ABM7WX41</accession>
<gene>
    <name evidence="2" type="ORF">AMOR_30420</name>
</gene>
<sequence>MSVTALLLAAALSQTPPPQPGAASDAPPAPPAADAPTTPSAVAAPVVAKPAAAPASKGPTFWGFIDAQWSATDAPKPANDSSTFELRRARLGARGEVTPNVGYNVLFDGADTSLKDAYASLKAMPFLPGVELRFGQWKTPFGYEQPESDTKLLWVYSSYVVQALARSTSTTSLYATPDSRDLGAGLVGKWTAGALGAELAGSYVNGAGPNRKDDLDTKNVWGRAGVLLKTDGGSLRAGASYGHGRQVAALGANGKFDGVGSPADDTYFWFKTYGADAELDLPFLFVAAEWIKSERDVTTYTSATASTHSSFNARGWYVGAYGKSRWNVGPIFRAERFDRNRSTTNDLNERYTVGGYVDLLPVSARLIFNYEFDRSDAPVRTGDRAIVFGQVIF</sequence>
<dbReference type="Gene3D" id="2.40.160.10">
    <property type="entry name" value="Porin"/>
    <property type="match status" value="1"/>
</dbReference>
<protein>
    <recommendedName>
        <fullName evidence="4">Phosphate-selective porin O and P</fullName>
    </recommendedName>
</protein>
<reference evidence="3" key="1">
    <citation type="journal article" date="2022" name="Int. J. Syst. Evol. Microbiol.">
        <title>Anaeromyxobacter oryzae sp. nov., Anaeromyxobacter diazotrophicus sp. nov. and Anaeromyxobacter paludicola sp. nov., isolated from paddy soils.</title>
        <authorList>
            <person name="Itoh H."/>
            <person name="Xu Z."/>
            <person name="Mise K."/>
            <person name="Masuda Y."/>
            <person name="Ushijima N."/>
            <person name="Hayakawa C."/>
            <person name="Shiratori Y."/>
            <person name="Senoo K."/>
        </authorList>
    </citation>
    <scope>NUCLEOTIDE SEQUENCE [LARGE SCALE GENOMIC DNA]</scope>
    <source>
        <strain evidence="3">Red232</strain>
    </source>
</reference>
<keyword evidence="3" id="KW-1185">Reference proteome</keyword>
<evidence type="ECO:0000313" key="2">
    <source>
        <dbReference type="EMBL" id="BDG04046.1"/>
    </source>
</evidence>
<evidence type="ECO:0000256" key="1">
    <source>
        <dbReference type="SAM" id="MobiDB-lite"/>
    </source>
</evidence>
<dbReference type="EMBL" id="AP025591">
    <property type="protein sequence ID" value="BDG04046.1"/>
    <property type="molecule type" value="Genomic_DNA"/>
</dbReference>
<evidence type="ECO:0008006" key="4">
    <source>
        <dbReference type="Google" id="ProtNLM"/>
    </source>
</evidence>
<dbReference type="SUPFAM" id="SSF56935">
    <property type="entry name" value="Porins"/>
    <property type="match status" value="1"/>
</dbReference>
<feature type="region of interest" description="Disordered" evidence="1">
    <location>
        <begin position="10"/>
        <end position="39"/>
    </location>
</feature>
<evidence type="ECO:0000313" key="3">
    <source>
        <dbReference type="Proteomes" id="UP001162891"/>
    </source>
</evidence>
<name>A0ABM7WX41_9BACT</name>
<dbReference type="InterPro" id="IPR023614">
    <property type="entry name" value="Porin_dom_sf"/>
</dbReference>
<organism evidence="2 3">
    <name type="scientific">Anaeromyxobacter oryzae</name>
    <dbReference type="NCBI Taxonomy" id="2918170"/>
    <lineage>
        <taxon>Bacteria</taxon>
        <taxon>Pseudomonadati</taxon>
        <taxon>Myxococcota</taxon>
        <taxon>Myxococcia</taxon>
        <taxon>Myxococcales</taxon>
        <taxon>Cystobacterineae</taxon>
        <taxon>Anaeromyxobacteraceae</taxon>
        <taxon>Anaeromyxobacter</taxon>
    </lineage>
</organism>
<dbReference type="Pfam" id="PF07396">
    <property type="entry name" value="Porin_O_P"/>
    <property type="match status" value="1"/>
</dbReference>
<dbReference type="InterPro" id="IPR010870">
    <property type="entry name" value="Porin_O/P"/>
</dbReference>
<dbReference type="RefSeq" id="WP_248352421.1">
    <property type="nucleotide sequence ID" value="NZ_AP025591.1"/>
</dbReference>
<dbReference type="Proteomes" id="UP001162891">
    <property type="component" value="Chromosome"/>
</dbReference>